<evidence type="ECO:0000313" key="4">
    <source>
        <dbReference type="Proteomes" id="UP000233220"/>
    </source>
</evidence>
<dbReference type="Pfam" id="PF15708">
    <property type="entry name" value="PRR20"/>
    <property type="match status" value="1"/>
</dbReference>
<comment type="similarity">
    <text evidence="1">Belongs to the PRR20 family.</text>
</comment>
<feature type="region of interest" description="Disordered" evidence="2">
    <location>
        <begin position="132"/>
        <end position="158"/>
    </location>
</feature>
<sequence length="206" mass="21882">MEEPRRSKRLRSTALNQASGGPLMEPGCSGVDREDAPEPVQPAKPIAYVIPMRREPPARTEPAGRGRRRGGSWQAGRGHGTGVGLRRVPRQRGGPDVYIQLNYRGDPGHQGEPEVRQTLSLSFIEAAPMPGTVQEGPGSQAAQPEVGLQEPPPAPGPAAVARQPMLALCPCIGFRPLGGSGLLRVMQTSSGTYVHGVPVFLAHVTR</sequence>
<dbReference type="OMA" id="FTEAAPM"/>
<protein>
    <submittedName>
        <fullName evidence="3">Proline rich 20G</fullName>
    </submittedName>
</protein>
<dbReference type="Ensembl" id="ENSSBOT00000038134.1">
    <property type="protein sequence ID" value="ENSSBOP00000021298.1"/>
    <property type="gene ID" value="ENSSBOG00000027200.1"/>
</dbReference>
<reference evidence="3" key="2">
    <citation type="submission" date="2025-09" db="UniProtKB">
        <authorList>
            <consortium name="Ensembl"/>
        </authorList>
    </citation>
    <scope>IDENTIFICATION</scope>
</reference>
<dbReference type="InterPro" id="IPR031439">
    <property type="entry name" value="PRR20"/>
</dbReference>
<name>A0A2K6TNR1_SAIBB</name>
<dbReference type="Proteomes" id="UP000233220">
    <property type="component" value="Unplaced"/>
</dbReference>
<evidence type="ECO:0000256" key="1">
    <source>
        <dbReference type="ARBA" id="ARBA00005946"/>
    </source>
</evidence>
<dbReference type="AlphaFoldDB" id="A0A2K6TNR1"/>
<accession>A0A2K6TNR1</accession>
<gene>
    <name evidence="3" type="primary">PRR20G</name>
</gene>
<evidence type="ECO:0000256" key="2">
    <source>
        <dbReference type="SAM" id="MobiDB-lite"/>
    </source>
</evidence>
<proteinExistence type="inferred from homology"/>
<reference evidence="3" key="1">
    <citation type="submission" date="2025-08" db="UniProtKB">
        <authorList>
            <consortium name="Ensembl"/>
        </authorList>
    </citation>
    <scope>IDENTIFICATION</scope>
</reference>
<feature type="compositionally biased region" description="Basic and acidic residues" evidence="2">
    <location>
        <begin position="52"/>
        <end position="64"/>
    </location>
</feature>
<feature type="region of interest" description="Disordered" evidence="2">
    <location>
        <begin position="1"/>
        <end position="92"/>
    </location>
</feature>
<dbReference type="PANTHER" id="PTHR38819:SF1">
    <property type="entry name" value="PROLINE-RICH PROTEIN 20G"/>
    <property type="match status" value="1"/>
</dbReference>
<organism evidence="3 4">
    <name type="scientific">Saimiri boliviensis boliviensis</name>
    <name type="common">Bolivian squirrel monkey</name>
    <dbReference type="NCBI Taxonomy" id="39432"/>
    <lineage>
        <taxon>Eukaryota</taxon>
        <taxon>Metazoa</taxon>
        <taxon>Chordata</taxon>
        <taxon>Craniata</taxon>
        <taxon>Vertebrata</taxon>
        <taxon>Euteleostomi</taxon>
        <taxon>Mammalia</taxon>
        <taxon>Eutheria</taxon>
        <taxon>Euarchontoglires</taxon>
        <taxon>Primates</taxon>
        <taxon>Haplorrhini</taxon>
        <taxon>Platyrrhini</taxon>
        <taxon>Cebidae</taxon>
        <taxon>Saimiriinae</taxon>
        <taxon>Saimiri</taxon>
    </lineage>
</organism>
<dbReference type="GeneTree" id="ENSGT00390000001542"/>
<feature type="compositionally biased region" description="Basic residues" evidence="2">
    <location>
        <begin position="1"/>
        <end position="11"/>
    </location>
</feature>
<keyword evidence="4" id="KW-1185">Reference proteome</keyword>
<evidence type="ECO:0000313" key="3">
    <source>
        <dbReference type="Ensembl" id="ENSSBOP00000021298.1"/>
    </source>
</evidence>
<dbReference type="PANTHER" id="PTHR38819">
    <property type="entry name" value="PROLINE-RICH PROTEIN 20A-RELATED"/>
    <property type="match status" value="1"/>
</dbReference>
<dbReference type="CTD" id="100419008"/>